<evidence type="ECO:0000313" key="3">
    <source>
        <dbReference type="EMBL" id="MCS3709943.1"/>
    </source>
</evidence>
<dbReference type="Proteomes" id="UP001155057">
    <property type="component" value="Unassembled WGS sequence"/>
</dbReference>
<dbReference type="InterPro" id="IPR055804">
    <property type="entry name" value="DUF7380"/>
</dbReference>
<sequence>MSITPTHFDNCDWGRVIERSEPQLRGAYSHQFSQREQEANETGSREAEELYSAFRALMFPHFDLDSEGSPFPGIDELDPGDLRAFAEVFDRFDDPELRARIGDVLWLRGIGENPHEFAFEAIDAYLDTALQAEGVRNNKPTIKRFSRALSLAQRLNQEERIANLESALEERISDRAPTEETWWSRKYSELLFENDLGDSEEQGELMEQAAQSIENPEDDEEGIDFWTSREYWKLASRWHSRAGVDDAKFRTRREAAERFVRLADMHEDSALMEAGYLEDAFAAYQNIRDAEDRKEELHRRMLNAQKQAVKELGRISTDIGEEKFKERARKIVAGLDLREALLEFAFLRPITSREELERMTRGSANVAPAQAMWAAKQTNAFGRVTGRKPSSEEDEEAAFEYEVYQSARFDWAFQVVNGIQPARWRINEDHDLTVDRISALLSDNPLVPKTRTESFAKGLHAGFEGDFLLANHILAVQFESSVRHLLQREGAITSGFAQEDKTQYERNLNNFLEAGHDRYSSYITNLFGEDIAFQLRALLVDERGANLRNEVAHALLPDAAYYRRAAIYFWWLVWHLIVYGSPHLAEWIGDPMDEE</sequence>
<organism evidence="3 4">
    <name type="scientific">Salinibacter ruber</name>
    <dbReference type="NCBI Taxonomy" id="146919"/>
    <lineage>
        <taxon>Bacteria</taxon>
        <taxon>Pseudomonadati</taxon>
        <taxon>Rhodothermota</taxon>
        <taxon>Rhodothermia</taxon>
        <taxon>Rhodothermales</taxon>
        <taxon>Salinibacteraceae</taxon>
        <taxon>Salinibacter</taxon>
    </lineage>
</organism>
<name>A0A9X2Q760_9BACT</name>
<feature type="domain" description="DUF4209" evidence="1">
    <location>
        <begin position="520"/>
        <end position="574"/>
    </location>
</feature>
<dbReference type="Pfam" id="PF24098">
    <property type="entry name" value="DUF7380"/>
    <property type="match status" value="1"/>
</dbReference>
<dbReference type="EMBL" id="JANUAE010000004">
    <property type="protein sequence ID" value="MCS3709943.1"/>
    <property type="molecule type" value="Genomic_DNA"/>
</dbReference>
<reference evidence="3" key="1">
    <citation type="submission" date="2022-08" db="EMBL/GenBank/DDBJ databases">
        <title>Genomic Encyclopedia of Type Strains, Phase V (KMG-V): Genome sequencing to study the core and pangenomes of soil and plant-associated prokaryotes.</title>
        <authorList>
            <person name="Whitman W."/>
        </authorList>
    </citation>
    <scope>NUCLEOTIDE SEQUENCE</scope>
    <source>
        <strain evidence="3">SP3049</strain>
    </source>
</reference>
<feature type="domain" description="DUF7380" evidence="2">
    <location>
        <begin position="3"/>
        <end position="161"/>
    </location>
</feature>
<protein>
    <recommendedName>
        <fullName evidence="5">DUF4209 domain-containing protein</fullName>
    </recommendedName>
</protein>
<proteinExistence type="predicted"/>
<evidence type="ECO:0000259" key="1">
    <source>
        <dbReference type="Pfam" id="PF13910"/>
    </source>
</evidence>
<dbReference type="RefSeq" id="WP_259123922.1">
    <property type="nucleotide sequence ID" value="NZ_JANTZO010000005.1"/>
</dbReference>
<gene>
    <name evidence="3" type="ORF">GGP61_001547</name>
</gene>
<evidence type="ECO:0000313" key="4">
    <source>
        <dbReference type="Proteomes" id="UP001155057"/>
    </source>
</evidence>
<dbReference type="Pfam" id="PF13910">
    <property type="entry name" value="DUF4209"/>
    <property type="match status" value="1"/>
</dbReference>
<evidence type="ECO:0000259" key="2">
    <source>
        <dbReference type="Pfam" id="PF24098"/>
    </source>
</evidence>
<dbReference type="AlphaFoldDB" id="A0A9X2Q760"/>
<evidence type="ECO:0008006" key="5">
    <source>
        <dbReference type="Google" id="ProtNLM"/>
    </source>
</evidence>
<dbReference type="InterPro" id="IPR025209">
    <property type="entry name" value="DUF4209"/>
</dbReference>
<accession>A0A9X2Q760</accession>
<comment type="caution">
    <text evidence="3">The sequence shown here is derived from an EMBL/GenBank/DDBJ whole genome shotgun (WGS) entry which is preliminary data.</text>
</comment>